<reference evidence="2 3" key="1">
    <citation type="journal article" date="2017" name="Curr. Biol.">
        <title>Genome architecture and evolution of a unichromosomal asexual nematode.</title>
        <authorList>
            <person name="Fradin H."/>
            <person name="Zegar C."/>
            <person name="Gutwein M."/>
            <person name="Lucas J."/>
            <person name="Kovtun M."/>
            <person name="Corcoran D."/>
            <person name="Baugh L.R."/>
            <person name="Kiontke K."/>
            <person name="Gunsalus K."/>
            <person name="Fitch D.H."/>
            <person name="Piano F."/>
        </authorList>
    </citation>
    <scope>NUCLEOTIDE SEQUENCE [LARGE SCALE GENOMIC DNA]</scope>
    <source>
        <strain evidence="2">PF1309</strain>
    </source>
</reference>
<comment type="caution">
    <text evidence="2">The sequence shown here is derived from an EMBL/GenBank/DDBJ whole genome shotgun (WGS) entry which is preliminary data.</text>
</comment>
<name>A0A2A2KKZ9_9BILA</name>
<evidence type="ECO:0000313" key="3">
    <source>
        <dbReference type="Proteomes" id="UP000218231"/>
    </source>
</evidence>
<accession>A0A2A2KKZ9</accession>
<feature type="compositionally biased region" description="Low complexity" evidence="1">
    <location>
        <begin position="23"/>
        <end position="51"/>
    </location>
</feature>
<feature type="region of interest" description="Disordered" evidence="1">
    <location>
        <begin position="18"/>
        <end position="96"/>
    </location>
</feature>
<dbReference type="AlphaFoldDB" id="A0A2A2KKZ9"/>
<gene>
    <name evidence="2" type="ORF">WR25_26811</name>
</gene>
<keyword evidence="3" id="KW-1185">Reference proteome</keyword>
<proteinExistence type="predicted"/>
<evidence type="ECO:0000313" key="2">
    <source>
        <dbReference type="EMBL" id="PAV74533.1"/>
    </source>
</evidence>
<dbReference type="Proteomes" id="UP000218231">
    <property type="component" value="Unassembled WGS sequence"/>
</dbReference>
<protein>
    <submittedName>
        <fullName evidence="2">Uncharacterized protein</fullName>
    </submittedName>
</protein>
<sequence length="151" mass="16477">MSQEKYASHVAEAAFENAPPNLPSHLFSPSSLSSSRALSASSPSNSTSLTSDTQFADASAHSQAPSPFGPLAADEQLYDQPRLQQSSAELPTGTRSDHVAHHVHLLKRRGPVLFSAFFIDLEFSLSHLNIFCEIITFPQKSLNYRNHSNTP</sequence>
<organism evidence="2 3">
    <name type="scientific">Diploscapter pachys</name>
    <dbReference type="NCBI Taxonomy" id="2018661"/>
    <lineage>
        <taxon>Eukaryota</taxon>
        <taxon>Metazoa</taxon>
        <taxon>Ecdysozoa</taxon>
        <taxon>Nematoda</taxon>
        <taxon>Chromadorea</taxon>
        <taxon>Rhabditida</taxon>
        <taxon>Rhabditina</taxon>
        <taxon>Rhabditomorpha</taxon>
        <taxon>Rhabditoidea</taxon>
        <taxon>Rhabditidae</taxon>
        <taxon>Diploscapter</taxon>
    </lineage>
</organism>
<feature type="compositionally biased region" description="Polar residues" evidence="1">
    <location>
        <begin position="52"/>
        <end position="65"/>
    </location>
</feature>
<dbReference type="EMBL" id="LIAE01008319">
    <property type="protein sequence ID" value="PAV74533.1"/>
    <property type="molecule type" value="Genomic_DNA"/>
</dbReference>
<evidence type="ECO:0000256" key="1">
    <source>
        <dbReference type="SAM" id="MobiDB-lite"/>
    </source>
</evidence>